<dbReference type="PROSITE" id="PS51294">
    <property type="entry name" value="HTH_MYB"/>
    <property type="match status" value="1"/>
</dbReference>
<evidence type="ECO:0000259" key="9">
    <source>
        <dbReference type="PROSITE" id="PS50158"/>
    </source>
</evidence>
<dbReference type="SUPFAM" id="SSF46689">
    <property type="entry name" value="Homeodomain-like"/>
    <property type="match status" value="1"/>
</dbReference>
<dbReference type="GO" id="GO:0003677">
    <property type="term" value="F:DNA binding"/>
    <property type="evidence" value="ECO:0007669"/>
    <property type="project" value="UniProtKB-KW"/>
</dbReference>
<evidence type="ECO:0000256" key="3">
    <source>
        <dbReference type="ARBA" id="ARBA00023125"/>
    </source>
</evidence>
<evidence type="ECO:0000256" key="5">
    <source>
        <dbReference type="ARBA" id="ARBA00023242"/>
    </source>
</evidence>
<dbReference type="Proteomes" id="UP000027138">
    <property type="component" value="Unassembled WGS sequence"/>
</dbReference>
<sequence length="354" mass="38549">MVKEGTRKCSHCGQNGHNSRTCNHGKGGAGVKLFGVNIFEKQEQPMKKSASLGNLESLIDNNAHHHVDEGYLSDGYINFKRGKAANERKKGKPWTEEEHRTFLAGLKKLGKGDWRGISKNFVTTRTPTQVASHAQKYYLRQASADIKKRRSSLFDMTLKEPKVLTSQERPILPSNSSSQVKQASSSSLALPLRTTTDIPARAITSAQILNRFPHLCLDTPAIGPAYLATSVPNYTGIPYMLGFPDDGRSFMGARTASAAPLLQMMHYNYSRLAYPFPPNSQGRFAATCVPLTAHPSGIPAPRSYPLGFLQQGSSTSPTKKENPPELDLKIGPPPPQSPQEASLSPQASGPISVI</sequence>
<dbReference type="PROSITE" id="PS50158">
    <property type="entry name" value="ZF_CCHC"/>
    <property type="match status" value="1"/>
</dbReference>
<evidence type="ECO:0000256" key="7">
    <source>
        <dbReference type="SAM" id="MobiDB-lite"/>
    </source>
</evidence>
<evidence type="ECO:0000259" key="11">
    <source>
        <dbReference type="PROSITE" id="PS51294"/>
    </source>
</evidence>
<dbReference type="SMART" id="SM00717">
    <property type="entry name" value="SANT"/>
    <property type="match status" value="1"/>
</dbReference>
<evidence type="ECO:0000256" key="1">
    <source>
        <dbReference type="ARBA" id="ARBA00004123"/>
    </source>
</evidence>
<organism evidence="12 13">
    <name type="scientific">Jatropha curcas</name>
    <name type="common">Barbados nut</name>
    <dbReference type="NCBI Taxonomy" id="180498"/>
    <lineage>
        <taxon>Eukaryota</taxon>
        <taxon>Viridiplantae</taxon>
        <taxon>Streptophyta</taxon>
        <taxon>Embryophyta</taxon>
        <taxon>Tracheophyta</taxon>
        <taxon>Spermatophyta</taxon>
        <taxon>Magnoliopsida</taxon>
        <taxon>eudicotyledons</taxon>
        <taxon>Gunneridae</taxon>
        <taxon>Pentapetalae</taxon>
        <taxon>rosids</taxon>
        <taxon>fabids</taxon>
        <taxon>Malpighiales</taxon>
        <taxon>Euphorbiaceae</taxon>
        <taxon>Crotonoideae</taxon>
        <taxon>Jatropheae</taxon>
        <taxon>Jatropha</taxon>
    </lineage>
</organism>
<dbReference type="InterPro" id="IPR009057">
    <property type="entry name" value="Homeodomain-like_sf"/>
</dbReference>
<name>A0A067JSE9_JATCU</name>
<accession>A0A067JSE9</accession>
<keyword evidence="6" id="KW-0479">Metal-binding</keyword>
<evidence type="ECO:0000256" key="6">
    <source>
        <dbReference type="PROSITE-ProRule" id="PRU00047"/>
    </source>
</evidence>
<evidence type="ECO:0000313" key="12">
    <source>
        <dbReference type="EMBL" id="KDP22474.1"/>
    </source>
</evidence>
<dbReference type="CDD" id="cd00167">
    <property type="entry name" value="SANT"/>
    <property type="match status" value="1"/>
</dbReference>
<dbReference type="PROSITE" id="PS50090">
    <property type="entry name" value="MYB_LIKE"/>
    <property type="match status" value="1"/>
</dbReference>
<dbReference type="InterPro" id="IPR001878">
    <property type="entry name" value="Znf_CCHC"/>
</dbReference>
<proteinExistence type="predicted"/>
<dbReference type="EMBL" id="KK915447">
    <property type="protein sequence ID" value="KDP22474.1"/>
    <property type="molecule type" value="Genomic_DNA"/>
</dbReference>
<evidence type="ECO:0000259" key="8">
    <source>
        <dbReference type="PROSITE" id="PS50090"/>
    </source>
</evidence>
<evidence type="ECO:0000256" key="4">
    <source>
        <dbReference type="ARBA" id="ARBA00023163"/>
    </source>
</evidence>
<feature type="compositionally biased region" description="Polar residues" evidence="7">
    <location>
        <begin position="12"/>
        <end position="22"/>
    </location>
</feature>
<dbReference type="OrthoDB" id="118550at2759"/>
<dbReference type="NCBIfam" id="TIGR01557">
    <property type="entry name" value="myb_SHAQKYF"/>
    <property type="match status" value="1"/>
</dbReference>
<keyword evidence="6" id="KW-0863">Zinc-finger</keyword>
<dbReference type="PANTHER" id="PTHR44191">
    <property type="entry name" value="TRANSCRIPTION FACTOR KUA1"/>
    <property type="match status" value="1"/>
</dbReference>
<dbReference type="STRING" id="180498.A0A067JSE9"/>
<keyword evidence="4" id="KW-0804">Transcription</keyword>
<keyword evidence="6" id="KW-0862">Zinc</keyword>
<dbReference type="InterPro" id="IPR006447">
    <property type="entry name" value="Myb_dom_plants"/>
</dbReference>
<dbReference type="GO" id="GO:0005634">
    <property type="term" value="C:nucleus"/>
    <property type="evidence" value="ECO:0007669"/>
    <property type="project" value="UniProtKB-SubCell"/>
</dbReference>
<dbReference type="InterPro" id="IPR052245">
    <property type="entry name" value="Plant_Stress_Dev_TF"/>
</dbReference>
<feature type="domain" description="HTH myb-type" evidence="11">
    <location>
        <begin position="86"/>
        <end position="142"/>
    </location>
</feature>
<keyword evidence="13" id="KW-1185">Reference proteome</keyword>
<dbReference type="InterPro" id="IPR017930">
    <property type="entry name" value="Myb_dom"/>
</dbReference>
<feature type="domain" description="CCHC-type" evidence="9">
    <location>
        <begin position="7"/>
        <end position="22"/>
    </location>
</feature>
<dbReference type="AlphaFoldDB" id="A0A067JSE9"/>
<dbReference type="FunFam" id="1.10.10.60:FF:000009">
    <property type="entry name" value="transcription factor MYB1R1"/>
    <property type="match status" value="1"/>
</dbReference>
<dbReference type="GO" id="GO:0009723">
    <property type="term" value="P:response to ethylene"/>
    <property type="evidence" value="ECO:0007669"/>
    <property type="project" value="TreeGrafter"/>
</dbReference>
<dbReference type="GO" id="GO:0009739">
    <property type="term" value="P:response to gibberellin"/>
    <property type="evidence" value="ECO:0007669"/>
    <property type="project" value="TreeGrafter"/>
</dbReference>
<evidence type="ECO:0000313" key="13">
    <source>
        <dbReference type="Proteomes" id="UP000027138"/>
    </source>
</evidence>
<dbReference type="KEGG" id="jcu:105648879"/>
<evidence type="ECO:0000256" key="2">
    <source>
        <dbReference type="ARBA" id="ARBA00023015"/>
    </source>
</evidence>
<feature type="region of interest" description="Disordered" evidence="7">
    <location>
        <begin position="302"/>
        <end position="354"/>
    </location>
</feature>
<dbReference type="Gene3D" id="1.10.10.60">
    <property type="entry name" value="Homeodomain-like"/>
    <property type="match status" value="1"/>
</dbReference>
<dbReference type="PANTHER" id="PTHR44191:SF45">
    <property type="entry name" value="TRANSCRIPTION FACTOR MYB1R1-LIKE"/>
    <property type="match status" value="1"/>
</dbReference>
<evidence type="ECO:0000259" key="10">
    <source>
        <dbReference type="PROSITE" id="PS51293"/>
    </source>
</evidence>
<dbReference type="PROSITE" id="PS51293">
    <property type="entry name" value="SANT"/>
    <property type="match status" value="1"/>
</dbReference>
<dbReference type="InterPro" id="IPR001005">
    <property type="entry name" value="SANT/Myb"/>
</dbReference>
<keyword evidence="5" id="KW-0539">Nucleus</keyword>
<feature type="domain" description="SANT" evidence="10">
    <location>
        <begin position="89"/>
        <end position="142"/>
    </location>
</feature>
<protein>
    <recommendedName>
        <fullName evidence="14">MYB family protein</fullName>
    </recommendedName>
</protein>
<feature type="domain" description="Myb-like" evidence="8">
    <location>
        <begin position="86"/>
        <end position="138"/>
    </location>
</feature>
<gene>
    <name evidence="12" type="ORF">JCGZ_26305</name>
</gene>
<evidence type="ECO:0008006" key="14">
    <source>
        <dbReference type="Google" id="ProtNLM"/>
    </source>
</evidence>
<dbReference type="Pfam" id="PF00249">
    <property type="entry name" value="Myb_DNA-binding"/>
    <property type="match status" value="1"/>
</dbReference>
<keyword evidence="2" id="KW-0805">Transcription regulation</keyword>
<feature type="region of interest" description="Disordered" evidence="7">
    <location>
        <begin position="1"/>
        <end position="25"/>
    </location>
</feature>
<dbReference type="InterPro" id="IPR017884">
    <property type="entry name" value="SANT_dom"/>
</dbReference>
<feature type="compositionally biased region" description="Basic and acidic residues" evidence="7">
    <location>
        <begin position="318"/>
        <end position="328"/>
    </location>
</feature>
<feature type="compositionally biased region" description="Low complexity" evidence="7">
    <location>
        <begin position="174"/>
        <end position="184"/>
    </location>
</feature>
<feature type="region of interest" description="Disordered" evidence="7">
    <location>
        <begin position="165"/>
        <end position="184"/>
    </location>
</feature>
<dbReference type="GO" id="GO:0006355">
    <property type="term" value="P:regulation of DNA-templated transcription"/>
    <property type="evidence" value="ECO:0007669"/>
    <property type="project" value="UniProtKB-ARBA"/>
</dbReference>
<reference evidence="12 13" key="1">
    <citation type="journal article" date="2014" name="PLoS ONE">
        <title>Global Analysis of Gene Expression Profiles in Physic Nut (Jatropha curcas L.) Seedlings Exposed to Salt Stress.</title>
        <authorList>
            <person name="Zhang L."/>
            <person name="Zhang C."/>
            <person name="Wu P."/>
            <person name="Chen Y."/>
            <person name="Li M."/>
            <person name="Jiang H."/>
            <person name="Wu G."/>
        </authorList>
    </citation>
    <scope>NUCLEOTIDE SEQUENCE [LARGE SCALE GENOMIC DNA]</scope>
    <source>
        <strain evidence="13">cv. GZQX0401</strain>
        <tissue evidence="12">Young leaves</tissue>
    </source>
</reference>
<keyword evidence="3" id="KW-0238">DNA-binding</keyword>
<dbReference type="GO" id="GO:0008270">
    <property type="term" value="F:zinc ion binding"/>
    <property type="evidence" value="ECO:0007669"/>
    <property type="project" value="UniProtKB-KW"/>
</dbReference>
<feature type="compositionally biased region" description="Polar residues" evidence="7">
    <location>
        <begin position="338"/>
        <end position="354"/>
    </location>
</feature>
<comment type="subcellular location">
    <subcellularLocation>
        <location evidence="1">Nucleus</location>
    </subcellularLocation>
</comment>